<feature type="compositionally biased region" description="Basic and acidic residues" evidence="1">
    <location>
        <begin position="51"/>
        <end position="62"/>
    </location>
</feature>
<dbReference type="AlphaFoldDB" id="A0A914DLF4"/>
<organism evidence="2 3">
    <name type="scientific">Acrobeloides nanus</name>
    <dbReference type="NCBI Taxonomy" id="290746"/>
    <lineage>
        <taxon>Eukaryota</taxon>
        <taxon>Metazoa</taxon>
        <taxon>Ecdysozoa</taxon>
        <taxon>Nematoda</taxon>
        <taxon>Chromadorea</taxon>
        <taxon>Rhabditida</taxon>
        <taxon>Tylenchina</taxon>
        <taxon>Cephalobomorpha</taxon>
        <taxon>Cephaloboidea</taxon>
        <taxon>Cephalobidae</taxon>
        <taxon>Acrobeloides</taxon>
    </lineage>
</organism>
<reference evidence="3" key="1">
    <citation type="submission" date="2022-11" db="UniProtKB">
        <authorList>
            <consortium name="WormBaseParasite"/>
        </authorList>
    </citation>
    <scope>IDENTIFICATION</scope>
</reference>
<dbReference type="WBParaSite" id="ACRNAN_scaffold3117.g22808.t1">
    <property type="protein sequence ID" value="ACRNAN_scaffold3117.g22808.t1"/>
    <property type="gene ID" value="ACRNAN_scaffold3117.g22808"/>
</dbReference>
<evidence type="ECO:0000256" key="1">
    <source>
        <dbReference type="SAM" id="MobiDB-lite"/>
    </source>
</evidence>
<feature type="region of interest" description="Disordered" evidence="1">
    <location>
        <begin position="362"/>
        <end position="390"/>
    </location>
</feature>
<proteinExistence type="predicted"/>
<accession>A0A914DLF4</accession>
<evidence type="ECO:0000313" key="3">
    <source>
        <dbReference type="WBParaSite" id="ACRNAN_scaffold3117.g22808.t1"/>
    </source>
</evidence>
<evidence type="ECO:0000313" key="2">
    <source>
        <dbReference type="Proteomes" id="UP000887540"/>
    </source>
</evidence>
<keyword evidence="2" id="KW-1185">Reference proteome</keyword>
<feature type="region of interest" description="Disordered" evidence="1">
    <location>
        <begin position="262"/>
        <end position="282"/>
    </location>
</feature>
<feature type="region of interest" description="Disordered" evidence="1">
    <location>
        <begin position="46"/>
        <end position="172"/>
    </location>
</feature>
<dbReference type="Proteomes" id="UP000887540">
    <property type="component" value="Unplaced"/>
</dbReference>
<name>A0A914DLF4_9BILA</name>
<feature type="compositionally biased region" description="Basic and acidic residues" evidence="1">
    <location>
        <begin position="262"/>
        <end position="280"/>
    </location>
</feature>
<sequence length="478" mass="53676">MPERIQVSPANPDKVVFNGVDLVNQEELSSSQQRELQRYIEENAHLLQFGDKPKPEEPEVKPKPKSRYADALTRLGQDGGSKRSSQYSLHSPAASDYGTGKRKEVSWYDGVRARSHSPTSKTAESGYGSMDSMISPRPRAASPTSYSTTDRRRVSQSPSGYGYDSMDRTGSAYGGSIERGGSAYGGSAYGGSAYGGSAYGGSIDRSERRSRMDSPWKPFGLDYRDKNMLYGSKDSVKSTDSWHKYIPDRKFTPAYSSFQKHRDDYTRARESRSGSRENEPVRFYGYGDRVGSGIELTPKRWAGGEIITDPNFIKKSLKPRRLFYSPIGDGVVEADGVEMKRVKDMSIRRYVTHERYLEGGHGPRDGLRITEKRWVDGDDRPSSDGGPRFEHYEEPQKIAEVEAPAKYDAGPAQAPRPRSPLRGWTLTYIANPRELVNQYGTETNTTIFDLKDHTPKKYVVTKEWVSRKEAGPEFEAEE</sequence>
<protein>
    <submittedName>
        <fullName evidence="3">Uncharacterized protein</fullName>
    </submittedName>
</protein>